<dbReference type="InterPro" id="IPR027417">
    <property type="entry name" value="P-loop_NTPase"/>
</dbReference>
<feature type="coiled-coil region" evidence="12">
    <location>
        <begin position="539"/>
        <end position="583"/>
    </location>
</feature>
<dbReference type="InterPro" id="IPR003439">
    <property type="entry name" value="ABC_transporter-like_ATP-bd"/>
</dbReference>
<gene>
    <name evidence="15" type="ORF">FYJ58_10305</name>
</gene>
<dbReference type="Pfam" id="PF00005">
    <property type="entry name" value="ABC_tran"/>
    <property type="match status" value="2"/>
</dbReference>
<dbReference type="FunFam" id="3.40.50.300:FF:000183">
    <property type="entry name" value="ABC transporter ATP-binding protein yjjK"/>
    <property type="match status" value="1"/>
</dbReference>
<evidence type="ECO:0000256" key="5">
    <source>
        <dbReference type="ARBA" id="ARBA00022737"/>
    </source>
</evidence>
<evidence type="ECO:0000256" key="4">
    <source>
        <dbReference type="ARBA" id="ARBA00022730"/>
    </source>
</evidence>
<dbReference type="GO" id="GO:0019843">
    <property type="term" value="F:rRNA binding"/>
    <property type="evidence" value="ECO:0007669"/>
    <property type="project" value="UniProtKB-KW"/>
</dbReference>
<dbReference type="InterPro" id="IPR017871">
    <property type="entry name" value="ABC_transporter-like_CS"/>
</dbReference>
<dbReference type="EMBL" id="VUMT01000015">
    <property type="protein sequence ID" value="MSS64263.1"/>
    <property type="molecule type" value="Genomic_DNA"/>
</dbReference>
<keyword evidence="12" id="KW-0175">Coiled coil</keyword>
<keyword evidence="2" id="KW-0963">Cytoplasm</keyword>
<dbReference type="InterPro" id="IPR032524">
    <property type="entry name" value="ABC_tran_C"/>
</dbReference>
<evidence type="ECO:0000313" key="16">
    <source>
        <dbReference type="Proteomes" id="UP000482209"/>
    </source>
</evidence>
<feature type="region of interest" description="Disordered" evidence="13">
    <location>
        <begin position="494"/>
        <end position="513"/>
    </location>
</feature>
<evidence type="ECO:0000256" key="7">
    <source>
        <dbReference type="ARBA" id="ARBA00022801"/>
    </source>
</evidence>
<dbReference type="PROSITE" id="PS50893">
    <property type="entry name" value="ABC_TRANSPORTER_2"/>
    <property type="match status" value="2"/>
</dbReference>
<dbReference type="GO" id="GO:0006412">
    <property type="term" value="P:translation"/>
    <property type="evidence" value="ECO:0007669"/>
    <property type="project" value="UniProtKB-KW"/>
</dbReference>
<keyword evidence="10" id="KW-0694">RNA-binding</keyword>
<dbReference type="InterPro" id="IPR037118">
    <property type="entry name" value="Val-tRNA_synth_C_sf"/>
</dbReference>
<evidence type="ECO:0000256" key="13">
    <source>
        <dbReference type="SAM" id="MobiDB-lite"/>
    </source>
</evidence>
<evidence type="ECO:0000256" key="6">
    <source>
        <dbReference type="ARBA" id="ARBA00022741"/>
    </source>
</evidence>
<sequence length="604" mass="69143">MNLLTAEKISKSFTDKILLKEVTLGINEGDRIGVIGINGTGKSTLLKLIAGLELPDEGTVTKGNKVRIEYLPQNPEFDKTKTILENVICNKKGQEEHWNIEGEARAMLLKLGIANADESVSVLSGGQKKRAALVRTLMTPADILVLDEPTNHLDNEMAEWLENYLNQWRGAYIMVTHDRYFLDKVTNCIVEIDKGNLYRYSANYKGFLKLKAEREEMLLATERKKESLYRKDLEWMMRGARARSTKQKAHIERFEALRDREKPIVGDSTVEVNTLSTRLGKKTIELSHISKGYGERQLIKDFSYIFLREDRVGIIGHNGCGKSTLLKIINGIVEPDEGTVEIGETVKIGYFSQENEYMDENQRVIDYIKDTALTIQTTDGTKSASQMCELFLFDGTLQYSYIKKLSGGEKRRLYLLKVLMEAPNILILDEPTNDLDIQTLTILEDYLSTYSGIVIAVSHDRYFLDKLATRIFAFEENGKIRQYEGNYSDYHSVAGDKKSVSGQEKEKISQPKKEKVKTSQKLKFSYLEQQEYDTIDDCIAELEEKLENLEPLIEKEASNYGKLNELMKQKEELELQLEQKMERWVYLNDLAEQIKAEKENGFVS</sequence>
<dbReference type="Gene3D" id="1.10.287.380">
    <property type="entry name" value="Valyl-tRNA synthetase, C-terminal domain"/>
    <property type="match status" value="1"/>
</dbReference>
<accession>A0A6L5Y2C4</accession>
<keyword evidence="9" id="KW-0810">Translation regulation</keyword>
<evidence type="ECO:0000313" key="15">
    <source>
        <dbReference type="EMBL" id="MSS64263.1"/>
    </source>
</evidence>
<dbReference type="InterPro" id="IPR051309">
    <property type="entry name" value="ABCF_ATPase"/>
</dbReference>
<keyword evidence="16" id="KW-1185">Reference proteome</keyword>
<dbReference type="Proteomes" id="UP000482209">
    <property type="component" value="Unassembled WGS sequence"/>
</dbReference>
<evidence type="ECO:0000256" key="3">
    <source>
        <dbReference type="ARBA" id="ARBA00022555"/>
    </source>
</evidence>
<dbReference type="GO" id="GO:0016887">
    <property type="term" value="F:ATP hydrolysis activity"/>
    <property type="evidence" value="ECO:0007669"/>
    <property type="project" value="InterPro"/>
</dbReference>
<feature type="domain" description="ABC transporter" evidence="14">
    <location>
        <begin position="284"/>
        <end position="502"/>
    </location>
</feature>
<dbReference type="Pfam" id="PF16326">
    <property type="entry name" value="ABC_tran_CTD"/>
    <property type="match status" value="1"/>
</dbReference>
<dbReference type="Gene3D" id="3.40.50.300">
    <property type="entry name" value="P-loop containing nucleotide triphosphate hydrolases"/>
    <property type="match status" value="2"/>
</dbReference>
<evidence type="ECO:0000256" key="11">
    <source>
        <dbReference type="ARBA" id="ARBA00022917"/>
    </source>
</evidence>
<evidence type="ECO:0000256" key="1">
    <source>
        <dbReference type="ARBA" id="ARBA00005868"/>
    </source>
</evidence>
<keyword evidence="5" id="KW-0677">Repeat</keyword>
<dbReference type="Pfam" id="PF12848">
    <property type="entry name" value="ABC_tran_Xtn"/>
    <property type="match status" value="1"/>
</dbReference>
<dbReference type="SMART" id="SM00382">
    <property type="entry name" value="AAA"/>
    <property type="match status" value="2"/>
</dbReference>
<proteinExistence type="inferred from homology"/>
<feature type="domain" description="ABC transporter" evidence="14">
    <location>
        <begin position="4"/>
        <end position="219"/>
    </location>
</feature>
<dbReference type="GO" id="GO:0005524">
    <property type="term" value="F:ATP binding"/>
    <property type="evidence" value="ECO:0007669"/>
    <property type="project" value="UniProtKB-KW"/>
</dbReference>
<dbReference type="FunFam" id="3.40.50.300:FF:000011">
    <property type="entry name" value="Putative ABC transporter ATP-binding component"/>
    <property type="match status" value="1"/>
</dbReference>
<dbReference type="SUPFAM" id="SSF52540">
    <property type="entry name" value="P-loop containing nucleoside triphosphate hydrolases"/>
    <property type="match status" value="2"/>
</dbReference>
<dbReference type="PANTHER" id="PTHR42855">
    <property type="entry name" value="ABC TRANSPORTER ATP-BINDING SUBUNIT"/>
    <property type="match status" value="1"/>
</dbReference>
<comment type="similarity">
    <text evidence="1">Belongs to the ABC transporter superfamily. ABCF family. Translational throttle EttA subfamily.</text>
</comment>
<evidence type="ECO:0000256" key="8">
    <source>
        <dbReference type="ARBA" id="ARBA00022840"/>
    </source>
</evidence>
<dbReference type="PANTHER" id="PTHR42855:SF1">
    <property type="entry name" value="ABC TRANSPORTER DOMAIN-CONTAINING PROTEIN"/>
    <property type="match status" value="1"/>
</dbReference>
<name>A0A6L5Y2C4_9FIRM</name>
<organism evidence="15 16">
    <name type="scientific">Velocimicrobium porci</name>
    <dbReference type="NCBI Taxonomy" id="2606634"/>
    <lineage>
        <taxon>Bacteria</taxon>
        <taxon>Bacillati</taxon>
        <taxon>Bacillota</taxon>
        <taxon>Clostridia</taxon>
        <taxon>Lachnospirales</taxon>
        <taxon>Lachnospiraceae</taxon>
        <taxon>Velocimicrobium</taxon>
    </lineage>
</organism>
<evidence type="ECO:0000259" key="14">
    <source>
        <dbReference type="PROSITE" id="PS50893"/>
    </source>
</evidence>
<dbReference type="PROSITE" id="PS00211">
    <property type="entry name" value="ABC_TRANSPORTER_1"/>
    <property type="match status" value="1"/>
</dbReference>
<dbReference type="InterPro" id="IPR003593">
    <property type="entry name" value="AAA+_ATPase"/>
</dbReference>
<evidence type="ECO:0000256" key="2">
    <source>
        <dbReference type="ARBA" id="ARBA00022490"/>
    </source>
</evidence>
<keyword evidence="7" id="KW-0378">Hydrolase</keyword>
<evidence type="ECO:0000256" key="10">
    <source>
        <dbReference type="ARBA" id="ARBA00022884"/>
    </source>
</evidence>
<comment type="caution">
    <text evidence="15">The sequence shown here is derived from an EMBL/GenBank/DDBJ whole genome shotgun (WGS) entry which is preliminary data.</text>
</comment>
<keyword evidence="8 15" id="KW-0067">ATP-binding</keyword>
<keyword evidence="4" id="KW-0699">rRNA-binding</keyword>
<dbReference type="CDD" id="cd03221">
    <property type="entry name" value="ABCF_EF-3"/>
    <property type="match status" value="2"/>
</dbReference>
<protein>
    <submittedName>
        <fullName evidence="15">ABC-F family ATP-binding cassette domain-containing protein</fullName>
    </submittedName>
</protein>
<dbReference type="GO" id="GO:0003677">
    <property type="term" value="F:DNA binding"/>
    <property type="evidence" value="ECO:0007669"/>
    <property type="project" value="InterPro"/>
</dbReference>
<dbReference type="GO" id="GO:0006417">
    <property type="term" value="P:regulation of translation"/>
    <property type="evidence" value="ECO:0007669"/>
    <property type="project" value="UniProtKB-KW"/>
</dbReference>
<keyword evidence="3" id="KW-0820">tRNA-binding</keyword>
<dbReference type="RefSeq" id="WP_154519659.1">
    <property type="nucleotide sequence ID" value="NZ_VUMT01000015.1"/>
</dbReference>
<dbReference type="AlphaFoldDB" id="A0A6L5Y2C4"/>
<reference evidence="15 16" key="1">
    <citation type="submission" date="2019-08" db="EMBL/GenBank/DDBJ databases">
        <title>In-depth cultivation of the pig gut microbiome towards novel bacterial diversity and tailored functional studies.</title>
        <authorList>
            <person name="Wylensek D."/>
            <person name="Hitch T.C.A."/>
            <person name="Clavel T."/>
        </authorList>
    </citation>
    <scope>NUCLEOTIDE SEQUENCE [LARGE SCALE GENOMIC DNA]</scope>
    <source>
        <strain evidence="15 16">WCA-693-APC-MOT-I</strain>
    </source>
</reference>
<keyword evidence="11" id="KW-0648">Protein biosynthesis</keyword>
<evidence type="ECO:0000256" key="12">
    <source>
        <dbReference type="SAM" id="Coils"/>
    </source>
</evidence>
<keyword evidence="6" id="KW-0547">Nucleotide-binding</keyword>
<evidence type="ECO:0000256" key="9">
    <source>
        <dbReference type="ARBA" id="ARBA00022845"/>
    </source>
</evidence>
<dbReference type="InterPro" id="IPR032781">
    <property type="entry name" value="ABC_tran_Xtn"/>
</dbReference>
<dbReference type="GO" id="GO:0000049">
    <property type="term" value="F:tRNA binding"/>
    <property type="evidence" value="ECO:0007669"/>
    <property type="project" value="UniProtKB-KW"/>
</dbReference>